<name>A0ACC2SLG6_9FUNG</name>
<evidence type="ECO:0000313" key="2">
    <source>
        <dbReference type="Proteomes" id="UP001165960"/>
    </source>
</evidence>
<dbReference type="Proteomes" id="UP001165960">
    <property type="component" value="Unassembled WGS sequence"/>
</dbReference>
<gene>
    <name evidence="1" type="ORF">DSO57_1003647</name>
</gene>
<accession>A0ACC2SLG6</accession>
<protein>
    <submittedName>
        <fullName evidence="1">Uncharacterized protein</fullName>
    </submittedName>
</protein>
<evidence type="ECO:0000313" key="1">
    <source>
        <dbReference type="EMBL" id="KAJ9063117.1"/>
    </source>
</evidence>
<organism evidence="1 2">
    <name type="scientific">Entomophthora muscae</name>
    <dbReference type="NCBI Taxonomy" id="34485"/>
    <lineage>
        <taxon>Eukaryota</taxon>
        <taxon>Fungi</taxon>
        <taxon>Fungi incertae sedis</taxon>
        <taxon>Zoopagomycota</taxon>
        <taxon>Entomophthoromycotina</taxon>
        <taxon>Entomophthoromycetes</taxon>
        <taxon>Entomophthorales</taxon>
        <taxon>Entomophthoraceae</taxon>
        <taxon>Entomophthora</taxon>
    </lineage>
</organism>
<keyword evidence="2" id="KW-1185">Reference proteome</keyword>
<sequence>MLSWNLSPLAAQVDLPGLPFAAPIGCSGLAARLAKGGSRQAYQLVRTGLTIVGWVRLKISPQDKACIVEVFTLLEFESDATAMDFRG</sequence>
<dbReference type="EMBL" id="QTSX02004979">
    <property type="protein sequence ID" value="KAJ9063117.1"/>
    <property type="molecule type" value="Genomic_DNA"/>
</dbReference>
<comment type="caution">
    <text evidence="1">The sequence shown here is derived from an EMBL/GenBank/DDBJ whole genome shotgun (WGS) entry which is preliminary data.</text>
</comment>
<proteinExistence type="predicted"/>
<reference evidence="1" key="1">
    <citation type="submission" date="2022-04" db="EMBL/GenBank/DDBJ databases">
        <title>Genome of the entomopathogenic fungus Entomophthora muscae.</title>
        <authorList>
            <person name="Elya C."/>
            <person name="Lovett B.R."/>
            <person name="Lee E."/>
            <person name="Macias A.M."/>
            <person name="Hajek A.E."/>
            <person name="De Bivort B.L."/>
            <person name="Kasson M.T."/>
            <person name="De Fine Licht H.H."/>
            <person name="Stajich J.E."/>
        </authorList>
    </citation>
    <scope>NUCLEOTIDE SEQUENCE</scope>
    <source>
        <strain evidence="1">Berkeley</strain>
    </source>
</reference>